<dbReference type="AlphaFoldDB" id="A0AAV4MW11"/>
<organism evidence="2 3">
    <name type="scientific">Caerostris extrusa</name>
    <name type="common">Bark spider</name>
    <name type="synonym">Caerostris bankana</name>
    <dbReference type="NCBI Taxonomy" id="172846"/>
    <lineage>
        <taxon>Eukaryota</taxon>
        <taxon>Metazoa</taxon>
        <taxon>Ecdysozoa</taxon>
        <taxon>Arthropoda</taxon>
        <taxon>Chelicerata</taxon>
        <taxon>Arachnida</taxon>
        <taxon>Araneae</taxon>
        <taxon>Araneomorphae</taxon>
        <taxon>Entelegynae</taxon>
        <taxon>Araneoidea</taxon>
        <taxon>Araneidae</taxon>
        <taxon>Caerostris</taxon>
    </lineage>
</organism>
<accession>A0AAV4MW11</accession>
<comment type="caution">
    <text evidence="2">The sequence shown here is derived from an EMBL/GenBank/DDBJ whole genome shotgun (WGS) entry which is preliminary data.</text>
</comment>
<feature type="region of interest" description="Disordered" evidence="1">
    <location>
        <begin position="46"/>
        <end position="71"/>
    </location>
</feature>
<dbReference type="EMBL" id="BPLR01002671">
    <property type="protein sequence ID" value="GIX76543.1"/>
    <property type="molecule type" value="Genomic_DNA"/>
</dbReference>
<name>A0AAV4MW11_CAEEX</name>
<evidence type="ECO:0000313" key="2">
    <source>
        <dbReference type="EMBL" id="GIX76543.1"/>
    </source>
</evidence>
<evidence type="ECO:0000313" key="3">
    <source>
        <dbReference type="Proteomes" id="UP001054945"/>
    </source>
</evidence>
<keyword evidence="3" id="KW-1185">Reference proteome</keyword>
<dbReference type="Proteomes" id="UP001054945">
    <property type="component" value="Unassembled WGS sequence"/>
</dbReference>
<evidence type="ECO:0000256" key="1">
    <source>
        <dbReference type="SAM" id="MobiDB-lite"/>
    </source>
</evidence>
<sequence>MLFSVGFMHSVRVGWGGGRGRRGEKEKLLTCQREYLQVPHVADVRESEVPELRAPPEVQHPDGGDGRHVPYAQVGHVDAPVGRKNSVTTAPIPLLCFPDESKNYKPVIISEESYGFL</sequence>
<reference evidence="2 3" key="1">
    <citation type="submission" date="2021-06" db="EMBL/GenBank/DDBJ databases">
        <title>Caerostris extrusa draft genome.</title>
        <authorList>
            <person name="Kono N."/>
            <person name="Arakawa K."/>
        </authorList>
    </citation>
    <scope>NUCLEOTIDE SEQUENCE [LARGE SCALE GENOMIC DNA]</scope>
</reference>
<protein>
    <submittedName>
        <fullName evidence="2">Uncharacterized protein</fullName>
    </submittedName>
</protein>
<gene>
    <name evidence="2" type="ORF">CEXT_666341</name>
</gene>
<feature type="compositionally biased region" description="Basic and acidic residues" evidence="1">
    <location>
        <begin position="59"/>
        <end position="68"/>
    </location>
</feature>
<proteinExistence type="predicted"/>